<sequence>MVSQLLKISYDNVLVKNRGFQVKENRVKDLLEQIGETFLDGYHAVVEDPVNFTKKFEVFPLEFKGFAYEGAGMALKLLDFFYFNKGRFQDFAKHEGATHSYMLHVGAGWSYAKLPMFPKRDFQKQHPIYKWLIVDGMGFYFGYFHWDKLKNGMKAPGKIKSGSYIENAFFQGVGRSLWFVFGANIEAVSATINSFPTNLHNDLWSGVGLASAYAGGLKHASYSDIRKLAGDNLTAYMQGVAFANTARIEASTPAAHTAITSLAMCNMNPVQISNLTYLALEEAKKLNNQTPIYQNWRAILQQHLAKGVPVKC</sequence>
<dbReference type="Proteomes" id="UP000180194">
    <property type="component" value="Unassembled WGS sequence"/>
</dbReference>
<keyword evidence="2" id="KW-1185">Reference proteome</keyword>
<dbReference type="Pfam" id="PF08012">
    <property type="entry name" value="DUF1702"/>
    <property type="match status" value="1"/>
</dbReference>
<proteinExistence type="predicted"/>
<comment type="caution">
    <text evidence="1">The sequence shown here is derived from an EMBL/GenBank/DDBJ whole genome shotgun (WGS) entry which is preliminary data.</text>
</comment>
<evidence type="ECO:0008006" key="3">
    <source>
        <dbReference type="Google" id="ProtNLM"/>
    </source>
</evidence>
<gene>
    <name evidence="1" type="ORF">BBV17_25005</name>
</gene>
<reference evidence="1 2" key="1">
    <citation type="submission" date="2016-07" db="EMBL/GenBank/DDBJ databases">
        <title>Bacillus oceanisediminis whole genome.</title>
        <authorList>
            <person name="Pal Y."/>
            <person name="Verma A."/>
            <person name="Mual P."/>
            <person name="Srinivasan K."/>
        </authorList>
    </citation>
    <scope>NUCLEOTIDE SEQUENCE [LARGE SCALE GENOMIC DNA]</scope>
    <source>
        <strain evidence="1 2">Bhandara28</strain>
    </source>
</reference>
<name>A0ABX3CMP2_9BACI</name>
<dbReference type="InterPro" id="IPR012964">
    <property type="entry name" value="DUF1702"/>
</dbReference>
<protein>
    <recommendedName>
        <fullName evidence="3">DUF1702 family protein</fullName>
    </recommendedName>
</protein>
<evidence type="ECO:0000313" key="1">
    <source>
        <dbReference type="EMBL" id="OHX44766.1"/>
    </source>
</evidence>
<organism evidence="1 2">
    <name type="scientific">Cytobacillus oceanisediminis</name>
    <dbReference type="NCBI Taxonomy" id="665099"/>
    <lineage>
        <taxon>Bacteria</taxon>
        <taxon>Bacillati</taxon>
        <taxon>Bacillota</taxon>
        <taxon>Bacilli</taxon>
        <taxon>Bacillales</taxon>
        <taxon>Bacillaceae</taxon>
        <taxon>Cytobacillus</taxon>
    </lineage>
</organism>
<evidence type="ECO:0000313" key="2">
    <source>
        <dbReference type="Proteomes" id="UP000180194"/>
    </source>
</evidence>
<dbReference type="EMBL" id="MBRJ01000040">
    <property type="protein sequence ID" value="OHX44766.1"/>
    <property type="molecule type" value="Genomic_DNA"/>
</dbReference>
<accession>A0ABX3CMP2</accession>
<dbReference type="RefSeq" id="WP_071158691.1">
    <property type="nucleotide sequence ID" value="NZ_MBRJ01000040.1"/>
</dbReference>